<name>A0A1V4SNJ0_RUMHU</name>
<dbReference type="InterPro" id="IPR029016">
    <property type="entry name" value="GAF-like_dom_sf"/>
</dbReference>
<dbReference type="Gene3D" id="1.10.10.10">
    <property type="entry name" value="Winged helix-like DNA-binding domain superfamily/Winged helix DNA-binding domain"/>
    <property type="match status" value="1"/>
</dbReference>
<dbReference type="PANTHER" id="PTHR44688">
    <property type="entry name" value="DNA-BINDING TRANSCRIPTIONAL ACTIVATOR DEVR_DOSR"/>
    <property type="match status" value="1"/>
</dbReference>
<dbReference type="EMBL" id="MZGX01000006">
    <property type="protein sequence ID" value="OPX45046.1"/>
    <property type="molecule type" value="Genomic_DNA"/>
</dbReference>
<accession>A0A1V4SNJ0</accession>
<sequence length="254" mass="29669">MVTLKEMEWNRINELLLEIYSMDNEHEIADRFLKIIRGLIPYSQGFILMSSEENEINAENSSFINISEKMKNLYIDHFYKVDYINYIINDSSTLVFKDTEILENSLRVKSELYLGFLKPQNIEYGCGIIFIKEGNVLGVLNLFRSADLGDFSDRDIRILHLVKDHMTNIIHSLRKSSKSLGGRLSINFDELESYKLSKREKEIIQMMIQGLSNQDISDKYMISISTVKKHVYNIFTKIGINSRMQLLKIFGEQR</sequence>
<evidence type="ECO:0000256" key="2">
    <source>
        <dbReference type="ARBA" id="ARBA00023125"/>
    </source>
</evidence>
<dbReference type="GO" id="GO:0003677">
    <property type="term" value="F:DNA binding"/>
    <property type="evidence" value="ECO:0007669"/>
    <property type="project" value="UniProtKB-KW"/>
</dbReference>
<gene>
    <name evidence="5" type="primary">csgD</name>
    <name evidence="5" type="ORF">CLHUN_12780</name>
</gene>
<dbReference type="PANTHER" id="PTHR44688:SF16">
    <property type="entry name" value="DNA-BINDING TRANSCRIPTIONAL ACTIVATOR DEVR_DOSR"/>
    <property type="match status" value="1"/>
</dbReference>
<dbReference type="RefSeq" id="WP_080063723.1">
    <property type="nucleotide sequence ID" value="NZ_MZGX01000006.1"/>
</dbReference>
<dbReference type="Gene3D" id="3.30.450.40">
    <property type="match status" value="1"/>
</dbReference>
<evidence type="ECO:0000313" key="6">
    <source>
        <dbReference type="Proteomes" id="UP000191554"/>
    </source>
</evidence>
<keyword evidence="1" id="KW-0805">Transcription regulation</keyword>
<keyword evidence="2" id="KW-0238">DNA-binding</keyword>
<dbReference type="InterPro" id="IPR036388">
    <property type="entry name" value="WH-like_DNA-bd_sf"/>
</dbReference>
<evidence type="ECO:0000256" key="1">
    <source>
        <dbReference type="ARBA" id="ARBA00023015"/>
    </source>
</evidence>
<feature type="domain" description="HTH luxR-type" evidence="4">
    <location>
        <begin position="187"/>
        <end position="254"/>
    </location>
</feature>
<dbReference type="InterPro" id="IPR016032">
    <property type="entry name" value="Sig_transdc_resp-reg_C-effctor"/>
</dbReference>
<dbReference type="Pfam" id="PF00196">
    <property type="entry name" value="GerE"/>
    <property type="match status" value="1"/>
</dbReference>
<dbReference type="GO" id="GO:0006355">
    <property type="term" value="P:regulation of DNA-templated transcription"/>
    <property type="evidence" value="ECO:0007669"/>
    <property type="project" value="InterPro"/>
</dbReference>
<dbReference type="SUPFAM" id="SSF55781">
    <property type="entry name" value="GAF domain-like"/>
    <property type="match status" value="1"/>
</dbReference>
<proteinExistence type="predicted"/>
<evidence type="ECO:0000313" key="5">
    <source>
        <dbReference type="EMBL" id="OPX45046.1"/>
    </source>
</evidence>
<organism evidence="5 6">
    <name type="scientific">Ruminiclostridium hungatei</name>
    <name type="common">Clostridium hungatei</name>
    <dbReference type="NCBI Taxonomy" id="48256"/>
    <lineage>
        <taxon>Bacteria</taxon>
        <taxon>Bacillati</taxon>
        <taxon>Bacillota</taxon>
        <taxon>Clostridia</taxon>
        <taxon>Eubacteriales</taxon>
        <taxon>Oscillospiraceae</taxon>
        <taxon>Ruminiclostridium</taxon>
    </lineage>
</organism>
<reference evidence="5 6" key="1">
    <citation type="submission" date="2017-03" db="EMBL/GenBank/DDBJ databases">
        <title>Genome sequence of Clostridium hungatei DSM 14427.</title>
        <authorList>
            <person name="Poehlein A."/>
            <person name="Daniel R."/>
        </authorList>
    </citation>
    <scope>NUCLEOTIDE SEQUENCE [LARGE SCALE GENOMIC DNA]</scope>
    <source>
        <strain evidence="5 6">DSM 14427</strain>
    </source>
</reference>
<dbReference type="PRINTS" id="PR00038">
    <property type="entry name" value="HTHLUXR"/>
</dbReference>
<dbReference type="PROSITE" id="PS50043">
    <property type="entry name" value="HTH_LUXR_2"/>
    <property type="match status" value="1"/>
</dbReference>
<dbReference type="STRING" id="48256.CLHUN_12780"/>
<evidence type="ECO:0000259" key="4">
    <source>
        <dbReference type="PROSITE" id="PS50043"/>
    </source>
</evidence>
<dbReference type="OrthoDB" id="1662986at2"/>
<comment type="caution">
    <text evidence="5">The sequence shown here is derived from an EMBL/GenBank/DDBJ whole genome shotgun (WGS) entry which is preliminary data.</text>
</comment>
<dbReference type="Proteomes" id="UP000191554">
    <property type="component" value="Unassembled WGS sequence"/>
</dbReference>
<dbReference type="InterPro" id="IPR000792">
    <property type="entry name" value="Tscrpt_reg_LuxR_C"/>
</dbReference>
<dbReference type="CDD" id="cd06170">
    <property type="entry name" value="LuxR_C_like"/>
    <property type="match status" value="1"/>
</dbReference>
<protein>
    <submittedName>
        <fullName evidence="5">CsgBAC operon transcriptional regulatory protein</fullName>
    </submittedName>
</protein>
<keyword evidence="3" id="KW-0804">Transcription</keyword>
<dbReference type="SMART" id="SM00421">
    <property type="entry name" value="HTH_LUXR"/>
    <property type="match status" value="1"/>
</dbReference>
<keyword evidence="6" id="KW-1185">Reference proteome</keyword>
<dbReference type="AlphaFoldDB" id="A0A1V4SNJ0"/>
<dbReference type="PROSITE" id="PS00622">
    <property type="entry name" value="HTH_LUXR_1"/>
    <property type="match status" value="1"/>
</dbReference>
<evidence type="ECO:0000256" key="3">
    <source>
        <dbReference type="ARBA" id="ARBA00023163"/>
    </source>
</evidence>
<dbReference type="SUPFAM" id="SSF46894">
    <property type="entry name" value="C-terminal effector domain of the bipartite response regulators"/>
    <property type="match status" value="1"/>
</dbReference>